<evidence type="ECO:0000313" key="1">
    <source>
        <dbReference type="EMBL" id="ANC34422.1"/>
    </source>
</evidence>
<reference evidence="1 2" key="2">
    <citation type="journal article" date="2014" name="Pathogens">
        <title>Comparative Genomics Identifies a Potential Marker of Human-Virulent Anaplasma phagocytophilum.</title>
        <authorList>
            <person name="Al-Khedery B."/>
            <person name="Barbet A.F."/>
        </authorList>
    </citation>
    <scope>NUCLEOTIDE SEQUENCE [LARGE SCALE GENOMIC DNA]</scope>
    <source>
        <strain evidence="1 2">Norway variant2</strain>
    </source>
</reference>
<reference evidence="1 2" key="1">
    <citation type="journal article" date="2013" name="Pathogens">
        <title>An Emerging Tick-Borne Disease of Humans Is Caused by a Subset of Strains with Conserved Genome Structure.</title>
        <authorList>
            <person name="Barbet A.F."/>
            <person name="Al-Khedery B."/>
            <person name="Stuen S."/>
            <person name="Granquist E.G."/>
            <person name="Felsheim R.F."/>
            <person name="Munderloh U.G."/>
        </authorList>
    </citation>
    <scope>NUCLEOTIDE SEQUENCE [LARGE SCALE GENOMIC DNA]</scope>
    <source>
        <strain evidence="1 2">Norway variant2</strain>
    </source>
</reference>
<evidence type="ECO:0000313" key="2">
    <source>
        <dbReference type="Proteomes" id="UP000053801"/>
    </source>
</evidence>
<dbReference type="AlphaFoldDB" id="A0A168HE45"/>
<dbReference type="EMBL" id="CP015376">
    <property type="protein sequence ID" value="ANC34422.1"/>
    <property type="molecule type" value="Genomic_DNA"/>
</dbReference>
<protein>
    <submittedName>
        <fullName evidence="1">Uncharacterized protein</fullName>
    </submittedName>
</protein>
<organism evidence="1 2">
    <name type="scientific">Anaplasma phagocytophilum str. Norway variant2</name>
    <dbReference type="NCBI Taxonomy" id="1392507"/>
    <lineage>
        <taxon>Bacteria</taxon>
        <taxon>Pseudomonadati</taxon>
        <taxon>Pseudomonadota</taxon>
        <taxon>Alphaproteobacteria</taxon>
        <taxon>Rickettsiales</taxon>
        <taxon>Anaplasmataceae</taxon>
        <taxon>Anaplasma</taxon>
        <taxon>phagocytophilum group</taxon>
    </lineage>
</organism>
<proteinExistence type="predicted"/>
<dbReference type="Proteomes" id="UP000053801">
    <property type="component" value="Chromosome"/>
</dbReference>
<sequence length="67" mass="7850">MYNAPGSNLLQSANLRISLECKRVFARSFMRFFSYKTFRKLTYILCMKTSSKEYVTDLAVEVLTFYG</sequence>
<accession>A0A168HE45</accession>
<gene>
    <name evidence="1" type="ORF">P029_03560</name>
</gene>
<name>A0A168HE45_ANAPH</name>